<keyword evidence="3" id="KW-1185">Reference proteome</keyword>
<dbReference type="EMBL" id="CAJVCH010011395">
    <property type="protein sequence ID" value="CAG7670358.1"/>
    <property type="molecule type" value="Genomic_DNA"/>
</dbReference>
<reference evidence="2" key="1">
    <citation type="submission" date="2021-06" db="EMBL/GenBank/DDBJ databases">
        <authorList>
            <person name="Hodson N. C."/>
            <person name="Mongue J. A."/>
            <person name="Jaron S. K."/>
        </authorList>
    </citation>
    <scope>NUCLEOTIDE SEQUENCE</scope>
</reference>
<proteinExistence type="predicted"/>
<dbReference type="AlphaFoldDB" id="A0A8J2J4Z3"/>
<evidence type="ECO:0000313" key="2">
    <source>
        <dbReference type="EMBL" id="CAG7670358.1"/>
    </source>
</evidence>
<name>A0A8J2J4Z3_9HEXA</name>
<comment type="caution">
    <text evidence="2">The sequence shown here is derived from an EMBL/GenBank/DDBJ whole genome shotgun (WGS) entry which is preliminary data.</text>
</comment>
<dbReference type="Proteomes" id="UP000708208">
    <property type="component" value="Unassembled WGS sequence"/>
</dbReference>
<sequence length="226" mass="25476">MRVTILTVFPIFVIFSGNWALKIQNSTSINGQKNEPSRKGISGDLEPPKTCGPSDLISKFVDGALLVVSDLHMVTHRSVACEKAAYAATAMRDTFRELPECRKEMVCEVENQLRSSIRRLLMAAVQFVLPREFAVWLSDLILQKESPCEEAACERYDEIYGRHPLALKITQMSGNRRYIRPEVDEALESCGTGEEERSFLHVIWAGFTFIRRFGGILTGCAFKKPL</sequence>
<feature type="chain" id="PRO_5035164862" evidence="1">
    <location>
        <begin position="21"/>
        <end position="226"/>
    </location>
</feature>
<protein>
    <submittedName>
        <fullName evidence="2">Uncharacterized protein</fullName>
    </submittedName>
</protein>
<evidence type="ECO:0000313" key="3">
    <source>
        <dbReference type="Proteomes" id="UP000708208"/>
    </source>
</evidence>
<evidence type="ECO:0000256" key="1">
    <source>
        <dbReference type="SAM" id="SignalP"/>
    </source>
</evidence>
<keyword evidence="1" id="KW-0732">Signal</keyword>
<organism evidence="2 3">
    <name type="scientific">Allacma fusca</name>
    <dbReference type="NCBI Taxonomy" id="39272"/>
    <lineage>
        <taxon>Eukaryota</taxon>
        <taxon>Metazoa</taxon>
        <taxon>Ecdysozoa</taxon>
        <taxon>Arthropoda</taxon>
        <taxon>Hexapoda</taxon>
        <taxon>Collembola</taxon>
        <taxon>Symphypleona</taxon>
        <taxon>Sminthuridae</taxon>
        <taxon>Allacma</taxon>
    </lineage>
</organism>
<gene>
    <name evidence="2" type="ORF">AFUS01_LOCUS2029</name>
</gene>
<accession>A0A8J2J4Z3</accession>
<feature type="signal peptide" evidence="1">
    <location>
        <begin position="1"/>
        <end position="20"/>
    </location>
</feature>